<evidence type="ECO:0000313" key="2">
    <source>
        <dbReference type="Proteomes" id="UP000482960"/>
    </source>
</evidence>
<dbReference type="Proteomes" id="UP000482960">
    <property type="component" value="Unassembled WGS sequence"/>
</dbReference>
<gene>
    <name evidence="1" type="ORF">Prum_067310</name>
</gene>
<accession>A0A6V8LEQ7</accession>
<dbReference type="EMBL" id="BLPG01000001">
    <property type="protein sequence ID" value="GFJ93089.1"/>
    <property type="molecule type" value="Genomic_DNA"/>
</dbReference>
<name>A0A6V8LEQ7_9ACTN</name>
<reference evidence="1 2" key="2">
    <citation type="submission" date="2020-03" db="EMBL/GenBank/DDBJ databases">
        <authorList>
            <person name="Ichikawa N."/>
            <person name="Kimura A."/>
            <person name="Kitahashi Y."/>
            <person name="Uohara A."/>
        </authorList>
    </citation>
    <scope>NUCLEOTIDE SEQUENCE [LARGE SCALE GENOMIC DNA]</scope>
    <source>
        <strain evidence="1 2">NBRC 108638</strain>
    </source>
</reference>
<comment type="caution">
    <text evidence="1">The sequence shown here is derived from an EMBL/GenBank/DDBJ whole genome shotgun (WGS) entry which is preliminary data.</text>
</comment>
<sequence>MSAGVVSPVVPYLAPGRAEARWAAPPRPPLPELSRARDRATVYGLATLDDRGRVADRALIRSLGWVGGTRLDICEVRGLVLVRADLCGVFAVTGLGHVRLPAVVRHRCDLAGGDRVLLAADRAQGRLVVHPR</sequence>
<keyword evidence="2" id="KW-1185">Reference proteome</keyword>
<organism evidence="1 2">
    <name type="scientific">Phytohabitans rumicis</name>
    <dbReference type="NCBI Taxonomy" id="1076125"/>
    <lineage>
        <taxon>Bacteria</taxon>
        <taxon>Bacillati</taxon>
        <taxon>Actinomycetota</taxon>
        <taxon>Actinomycetes</taxon>
        <taxon>Micromonosporales</taxon>
        <taxon>Micromonosporaceae</taxon>
    </lineage>
</organism>
<proteinExistence type="predicted"/>
<protein>
    <submittedName>
        <fullName evidence="1">Uncharacterized protein</fullName>
    </submittedName>
</protein>
<evidence type="ECO:0000313" key="1">
    <source>
        <dbReference type="EMBL" id="GFJ93089.1"/>
    </source>
</evidence>
<dbReference type="AlphaFoldDB" id="A0A6V8LEQ7"/>
<reference evidence="1 2" key="1">
    <citation type="submission" date="2020-03" db="EMBL/GenBank/DDBJ databases">
        <title>Whole genome shotgun sequence of Phytohabitans rumicis NBRC 108638.</title>
        <authorList>
            <person name="Komaki H."/>
            <person name="Tamura T."/>
        </authorList>
    </citation>
    <scope>NUCLEOTIDE SEQUENCE [LARGE SCALE GENOMIC DNA]</scope>
    <source>
        <strain evidence="1 2">NBRC 108638</strain>
    </source>
</reference>